<comment type="catalytic activity">
    <reaction evidence="1">
        <text>Hydrolyzes the link between N-acetylmuramoyl residues and L-amino acid residues in certain cell-wall glycopeptides.</text>
        <dbReference type="EC" id="3.5.1.28"/>
    </reaction>
</comment>
<keyword evidence="9" id="KW-1185">Reference proteome</keyword>
<dbReference type="GO" id="GO:0009253">
    <property type="term" value="P:peptidoglycan catabolic process"/>
    <property type="evidence" value="ECO:0007669"/>
    <property type="project" value="InterPro"/>
</dbReference>
<evidence type="ECO:0000256" key="6">
    <source>
        <dbReference type="SAM" id="MobiDB-lite"/>
    </source>
</evidence>
<dbReference type="InterPro" id="IPR036366">
    <property type="entry name" value="PGBDSf"/>
</dbReference>
<dbReference type="RefSeq" id="WP_092950054.1">
    <property type="nucleotide sequence ID" value="NZ_FOMQ01000002.1"/>
</dbReference>
<dbReference type="Gene3D" id="3.40.80.10">
    <property type="entry name" value="Peptidoglycan recognition protein-like"/>
    <property type="match status" value="1"/>
</dbReference>
<evidence type="ECO:0000256" key="5">
    <source>
        <dbReference type="ARBA" id="ARBA00023316"/>
    </source>
</evidence>
<dbReference type="InterPro" id="IPR002502">
    <property type="entry name" value="Amidase_domain"/>
</dbReference>
<accession>A0A1I1SNG9</accession>
<evidence type="ECO:0000313" key="8">
    <source>
        <dbReference type="EMBL" id="SFD47997.1"/>
    </source>
</evidence>
<dbReference type="SUPFAM" id="SSF55846">
    <property type="entry name" value="N-acetylmuramoyl-L-alanine amidase-like"/>
    <property type="match status" value="1"/>
</dbReference>
<name>A0A1I1SNG9_9BURK</name>
<dbReference type="CDD" id="cd06583">
    <property type="entry name" value="PGRP"/>
    <property type="match status" value="1"/>
</dbReference>
<dbReference type="EMBL" id="FOMQ01000002">
    <property type="protein sequence ID" value="SFD47997.1"/>
    <property type="molecule type" value="Genomic_DNA"/>
</dbReference>
<feature type="region of interest" description="Disordered" evidence="6">
    <location>
        <begin position="294"/>
        <end position="318"/>
    </location>
</feature>
<dbReference type="InterPro" id="IPR036365">
    <property type="entry name" value="PGBD-like_sf"/>
</dbReference>
<keyword evidence="4" id="KW-0378">Hydrolase</keyword>
<dbReference type="InterPro" id="IPR051206">
    <property type="entry name" value="NAMLAA_amidase_2"/>
</dbReference>
<dbReference type="Pfam" id="PF01471">
    <property type="entry name" value="PG_binding_1"/>
    <property type="match status" value="1"/>
</dbReference>
<protein>
    <recommendedName>
        <fullName evidence="3">N-acetylmuramoyl-L-alanine amidase</fullName>
        <ecNumber evidence="3">3.5.1.28</ecNumber>
    </recommendedName>
</protein>
<comment type="similarity">
    <text evidence="2">Belongs to the N-acetylmuramoyl-L-alanine amidase 2 family.</text>
</comment>
<evidence type="ECO:0000259" key="7">
    <source>
        <dbReference type="SMART" id="SM00644"/>
    </source>
</evidence>
<dbReference type="FunFam" id="3.40.80.10:FF:000003">
    <property type="entry name" value="N-acetylmuramoyl-L-alanine amidase"/>
    <property type="match status" value="1"/>
</dbReference>
<dbReference type="EC" id="3.5.1.28" evidence="3"/>
<evidence type="ECO:0000256" key="2">
    <source>
        <dbReference type="ARBA" id="ARBA00007553"/>
    </source>
</evidence>
<sequence>MDGIGDGAPPCTRRAFFRHASRASAGVAALSVAACARPLQSPPPLRIDRSVSSESQDARVRHLVLHYTAAPLARSMELLTDAAFRVSAHYLVPEGEDLPVYQLVPEDRRAWHAGPSYWQGERMLNASSIGIEIVNPGFPDEDQALPPMLRRWHPYGEAQFQVLARLAAGIIARHGIRPTRVVGHSDIAPGRKSDPGPLFPWERLYREHGIGAWPDAAAVERHARLRPFAGDMASLQSRLQAYGYDTPQTGLFDEGTRQAVIAFQMHFRPARCDGVPDTETAAILDALLEKYRGPGRAAGAPGSGAGEDNGEPQEAGAR</sequence>
<dbReference type="Pfam" id="PF01510">
    <property type="entry name" value="Amidase_2"/>
    <property type="match status" value="1"/>
</dbReference>
<dbReference type="AlphaFoldDB" id="A0A1I1SNG9"/>
<dbReference type="PANTHER" id="PTHR30417:SF1">
    <property type="entry name" value="N-ACETYLMURAMOYL-L-ALANINE AMIDASE AMID"/>
    <property type="match status" value="1"/>
</dbReference>
<dbReference type="SUPFAM" id="SSF47090">
    <property type="entry name" value="PGBD-like"/>
    <property type="match status" value="1"/>
</dbReference>
<dbReference type="GO" id="GO:0071555">
    <property type="term" value="P:cell wall organization"/>
    <property type="evidence" value="ECO:0007669"/>
    <property type="project" value="UniProtKB-KW"/>
</dbReference>
<proteinExistence type="inferred from homology"/>
<dbReference type="Gene3D" id="1.10.101.10">
    <property type="entry name" value="PGBD-like superfamily/PGBD"/>
    <property type="match status" value="1"/>
</dbReference>
<evidence type="ECO:0000256" key="3">
    <source>
        <dbReference type="ARBA" id="ARBA00011901"/>
    </source>
</evidence>
<dbReference type="GO" id="GO:0008745">
    <property type="term" value="F:N-acetylmuramoyl-L-alanine amidase activity"/>
    <property type="evidence" value="ECO:0007669"/>
    <property type="project" value="UniProtKB-EC"/>
</dbReference>
<dbReference type="PANTHER" id="PTHR30417">
    <property type="entry name" value="N-ACETYLMURAMOYL-L-ALANINE AMIDASE AMID"/>
    <property type="match status" value="1"/>
</dbReference>
<organism evidence="8 9">
    <name type="scientific">Paracidovorax konjaci</name>
    <dbReference type="NCBI Taxonomy" id="32040"/>
    <lineage>
        <taxon>Bacteria</taxon>
        <taxon>Pseudomonadati</taxon>
        <taxon>Pseudomonadota</taxon>
        <taxon>Betaproteobacteria</taxon>
        <taxon>Burkholderiales</taxon>
        <taxon>Comamonadaceae</taxon>
        <taxon>Paracidovorax</taxon>
    </lineage>
</organism>
<evidence type="ECO:0000256" key="1">
    <source>
        <dbReference type="ARBA" id="ARBA00001561"/>
    </source>
</evidence>
<feature type="domain" description="N-acetylmuramoyl-L-alanine amidase" evidence="7">
    <location>
        <begin position="48"/>
        <end position="196"/>
    </location>
</feature>
<keyword evidence="5" id="KW-0961">Cell wall biogenesis/degradation</keyword>
<dbReference type="InterPro" id="IPR036505">
    <property type="entry name" value="Amidase/PGRP_sf"/>
</dbReference>
<evidence type="ECO:0000256" key="4">
    <source>
        <dbReference type="ARBA" id="ARBA00022801"/>
    </source>
</evidence>
<dbReference type="OrthoDB" id="9794842at2"/>
<dbReference type="InterPro" id="IPR002477">
    <property type="entry name" value="Peptidoglycan-bd-like"/>
</dbReference>
<dbReference type="SMART" id="SM00644">
    <property type="entry name" value="Ami_2"/>
    <property type="match status" value="1"/>
</dbReference>
<evidence type="ECO:0000313" key="9">
    <source>
        <dbReference type="Proteomes" id="UP000199517"/>
    </source>
</evidence>
<reference evidence="9" key="1">
    <citation type="submission" date="2016-10" db="EMBL/GenBank/DDBJ databases">
        <authorList>
            <person name="Varghese N."/>
            <person name="Submissions S."/>
        </authorList>
    </citation>
    <scope>NUCLEOTIDE SEQUENCE [LARGE SCALE GENOMIC DNA]</scope>
    <source>
        <strain evidence="9">DSM 7481</strain>
    </source>
</reference>
<dbReference type="Proteomes" id="UP000199517">
    <property type="component" value="Unassembled WGS sequence"/>
</dbReference>
<dbReference type="GO" id="GO:0019867">
    <property type="term" value="C:outer membrane"/>
    <property type="evidence" value="ECO:0007669"/>
    <property type="project" value="TreeGrafter"/>
</dbReference>
<dbReference type="GO" id="GO:0009254">
    <property type="term" value="P:peptidoglycan turnover"/>
    <property type="evidence" value="ECO:0007669"/>
    <property type="project" value="TreeGrafter"/>
</dbReference>
<gene>
    <name evidence="8" type="ORF">SAMN04489710_102346</name>
</gene>